<comment type="caution">
    <text evidence="1">The sequence shown here is derived from an EMBL/GenBank/DDBJ whole genome shotgun (WGS) entry which is preliminary data.</text>
</comment>
<accession>A0ABR9D7G8</accession>
<dbReference type="EMBL" id="JACXST010000001">
    <property type="protein sequence ID" value="MBD9359053.1"/>
    <property type="molecule type" value="Genomic_DNA"/>
</dbReference>
<reference evidence="1 2" key="1">
    <citation type="submission" date="2020-09" db="EMBL/GenBank/DDBJ databases">
        <title>Methylomonas albis sp. nov. and Methylomonas fluvii sp. nov.: Two cold-adapted methanotrophs from the River Elbe and an amended description of Methylovulum psychrotolerans strain Eb1.</title>
        <authorList>
            <person name="Bussmann I.K."/>
            <person name="Klings K.-W."/>
            <person name="Warnstedt J."/>
            <person name="Hoppert M."/>
            <person name="Saborowski A."/>
            <person name="Horn F."/>
            <person name="Liebner S."/>
        </authorList>
    </citation>
    <scope>NUCLEOTIDE SEQUENCE [LARGE SCALE GENOMIC DNA]</scope>
    <source>
        <strain evidence="1 2">EbB</strain>
    </source>
</reference>
<keyword evidence="2" id="KW-1185">Reference proteome</keyword>
<organism evidence="1 2">
    <name type="scientific">Methylomonas fluvii</name>
    <dbReference type="NCBI Taxonomy" id="1854564"/>
    <lineage>
        <taxon>Bacteria</taxon>
        <taxon>Pseudomonadati</taxon>
        <taxon>Pseudomonadota</taxon>
        <taxon>Gammaproteobacteria</taxon>
        <taxon>Methylococcales</taxon>
        <taxon>Methylococcaceae</taxon>
        <taxon>Methylomonas</taxon>
    </lineage>
</organism>
<evidence type="ECO:0000313" key="2">
    <source>
        <dbReference type="Proteomes" id="UP000641152"/>
    </source>
</evidence>
<sequence length="216" mass="25356">MNNSSEDVYEGFDLSKDEVEHFKNNHPGLCNVDLSRVSQFLLIQLAAIQKHRIYNSFAITEVIQELEGVGRGCQQRIESFKYLPLKGLWKAHFHHASFIVKNIYNHWGLGFENSPKFNSLFERVTFEEERSPSNLGWPGRLAHEMVIGAYKERTDRKGLAGLTGEWIIFAKYRHQNYYLCISRHTSGQEDHELFDFVKLLFEHEYPFLLEEVSRRD</sequence>
<name>A0ABR9D7G8_9GAMM</name>
<protein>
    <submittedName>
        <fullName evidence="1">Uncharacterized protein</fullName>
    </submittedName>
</protein>
<dbReference type="RefSeq" id="WP_192391995.1">
    <property type="nucleotide sequence ID" value="NZ_CAJHIU010000001.1"/>
</dbReference>
<gene>
    <name evidence="1" type="ORF">EBB_00510</name>
</gene>
<dbReference type="Proteomes" id="UP000641152">
    <property type="component" value="Unassembled WGS sequence"/>
</dbReference>
<evidence type="ECO:0000313" key="1">
    <source>
        <dbReference type="EMBL" id="MBD9359053.1"/>
    </source>
</evidence>
<proteinExistence type="predicted"/>